<sequence length="28" mass="3652">MPIMPMKRFEQERNRWKWGAIQQKRSRY</sequence>
<name>A0A2P2N9J0_RHIMU</name>
<accession>A0A2P2N9J0</accession>
<proteinExistence type="predicted"/>
<protein>
    <submittedName>
        <fullName evidence="1">Uncharacterized protein</fullName>
    </submittedName>
</protein>
<reference evidence="1" key="1">
    <citation type="submission" date="2018-02" db="EMBL/GenBank/DDBJ databases">
        <title>Rhizophora mucronata_Transcriptome.</title>
        <authorList>
            <person name="Meera S.P."/>
            <person name="Sreeshan A."/>
            <person name="Augustine A."/>
        </authorList>
    </citation>
    <scope>NUCLEOTIDE SEQUENCE</scope>
    <source>
        <tissue evidence="1">Leaf</tissue>
    </source>
</reference>
<dbReference type="EMBL" id="GGEC01058655">
    <property type="protein sequence ID" value="MBX39139.1"/>
    <property type="molecule type" value="Transcribed_RNA"/>
</dbReference>
<dbReference type="AlphaFoldDB" id="A0A2P2N9J0"/>
<organism evidence="1">
    <name type="scientific">Rhizophora mucronata</name>
    <name type="common">Asiatic mangrove</name>
    <dbReference type="NCBI Taxonomy" id="61149"/>
    <lineage>
        <taxon>Eukaryota</taxon>
        <taxon>Viridiplantae</taxon>
        <taxon>Streptophyta</taxon>
        <taxon>Embryophyta</taxon>
        <taxon>Tracheophyta</taxon>
        <taxon>Spermatophyta</taxon>
        <taxon>Magnoliopsida</taxon>
        <taxon>eudicotyledons</taxon>
        <taxon>Gunneridae</taxon>
        <taxon>Pentapetalae</taxon>
        <taxon>rosids</taxon>
        <taxon>fabids</taxon>
        <taxon>Malpighiales</taxon>
        <taxon>Rhizophoraceae</taxon>
        <taxon>Rhizophora</taxon>
    </lineage>
</organism>
<evidence type="ECO:0000313" key="1">
    <source>
        <dbReference type="EMBL" id="MBX39139.1"/>
    </source>
</evidence>